<gene>
    <name evidence="2" type="ORF">L6773_11750</name>
</gene>
<organism evidence="2 3">
    <name type="scientific">Rhodohalobacter sulfatireducens</name>
    <dbReference type="NCBI Taxonomy" id="2911366"/>
    <lineage>
        <taxon>Bacteria</taxon>
        <taxon>Pseudomonadati</taxon>
        <taxon>Balneolota</taxon>
        <taxon>Balneolia</taxon>
        <taxon>Balneolales</taxon>
        <taxon>Balneolaceae</taxon>
        <taxon>Rhodohalobacter</taxon>
    </lineage>
</organism>
<dbReference type="EMBL" id="JAKLWS010000014">
    <property type="protein sequence ID" value="MCG2589242.1"/>
    <property type="molecule type" value="Genomic_DNA"/>
</dbReference>
<reference evidence="2" key="1">
    <citation type="submission" date="2022-01" db="EMBL/GenBank/DDBJ databases">
        <authorList>
            <person name="Wang Y."/>
        </authorList>
    </citation>
    <scope>NUCLEOTIDE SEQUENCE</scope>
    <source>
        <strain evidence="2">WB101</strain>
    </source>
</reference>
<proteinExistence type="predicted"/>
<keyword evidence="1" id="KW-0812">Transmembrane</keyword>
<protein>
    <recommendedName>
        <fullName evidence="4">DUF1440 domain-containing protein</fullName>
    </recommendedName>
</protein>
<feature type="transmembrane region" description="Helical" evidence="1">
    <location>
        <begin position="51"/>
        <end position="72"/>
    </location>
</feature>
<feature type="transmembrane region" description="Helical" evidence="1">
    <location>
        <begin position="125"/>
        <end position="145"/>
    </location>
</feature>
<keyword evidence="1" id="KW-0472">Membrane</keyword>
<reference evidence="2" key="2">
    <citation type="submission" date="2024-05" db="EMBL/GenBank/DDBJ databases">
        <title>Rhodohalobacter halophilus gen. nov., sp. nov., a moderately halophilic member of the family Balneolaceae.</title>
        <authorList>
            <person name="Xia J."/>
        </authorList>
    </citation>
    <scope>NUCLEOTIDE SEQUENCE</scope>
    <source>
        <strain evidence="2">WB101</strain>
    </source>
</reference>
<keyword evidence="1" id="KW-1133">Transmembrane helix</keyword>
<accession>A0ABS9KEF5</accession>
<feature type="transmembrane region" description="Helical" evidence="1">
    <location>
        <begin position="7"/>
        <end position="31"/>
    </location>
</feature>
<evidence type="ECO:0000313" key="3">
    <source>
        <dbReference type="Proteomes" id="UP001165366"/>
    </source>
</evidence>
<comment type="caution">
    <text evidence="2">The sequence shown here is derived from an EMBL/GenBank/DDBJ whole genome shotgun (WGS) entry which is preliminary data.</text>
</comment>
<evidence type="ECO:0000256" key="1">
    <source>
        <dbReference type="SAM" id="Phobius"/>
    </source>
</evidence>
<name>A0ABS9KEF5_9BACT</name>
<keyword evidence="3" id="KW-1185">Reference proteome</keyword>
<dbReference type="RefSeq" id="WP_237854606.1">
    <property type="nucleotide sequence ID" value="NZ_JAKLWS010000014.1"/>
</dbReference>
<evidence type="ECO:0008006" key="4">
    <source>
        <dbReference type="Google" id="ProtNLM"/>
    </source>
</evidence>
<evidence type="ECO:0000313" key="2">
    <source>
        <dbReference type="EMBL" id="MCG2589242.1"/>
    </source>
</evidence>
<dbReference type="Proteomes" id="UP001165366">
    <property type="component" value="Unassembled WGS sequence"/>
</dbReference>
<feature type="transmembrane region" description="Helical" evidence="1">
    <location>
        <begin position="84"/>
        <end position="105"/>
    </location>
</feature>
<sequence>MKWIKVILIGMAATFSMDVVMKTAMYLLSIAPTNIHPAAAFLYNLGIEQSLFSSLVHYSYGTLWAFVFLYAFEYEVSVKRGLQLAVALWFFMMLVYSPIIGWGFFGIGNAELLSPGHPLYLSSTIEYLFITLLVHLAYGTVLGMLSRKLIVRN</sequence>